<organism evidence="3 4">
    <name type="scientific">Bifidobacterium platyrrhinorum</name>
    <dbReference type="NCBI Taxonomy" id="2661628"/>
    <lineage>
        <taxon>Bacteria</taxon>
        <taxon>Bacillati</taxon>
        <taxon>Actinomycetota</taxon>
        <taxon>Actinomycetes</taxon>
        <taxon>Bifidobacteriales</taxon>
        <taxon>Bifidobacteriaceae</taxon>
        <taxon>Bifidobacterium</taxon>
    </lineage>
</organism>
<keyword evidence="4" id="KW-1185">Reference proteome</keyword>
<keyword evidence="2" id="KW-0812">Transmembrane</keyword>
<protein>
    <submittedName>
        <fullName evidence="3">Uncharacterized protein</fullName>
    </submittedName>
</protein>
<sequence length="98" mass="10474">MDSRVGLNGQANENGKGAVMDNKSSNGWKFFALLFGALLAGLVGLYIYKQQNPDYDPWEEPWENSSSPVDLGLNKGKDEDEAAEPAAEEDAPAAAAEA</sequence>
<evidence type="ECO:0000313" key="3">
    <source>
        <dbReference type="EMBL" id="NEG55554.1"/>
    </source>
</evidence>
<dbReference type="Proteomes" id="UP000483293">
    <property type="component" value="Unassembled WGS sequence"/>
</dbReference>
<dbReference type="EMBL" id="WHZV01000006">
    <property type="protein sequence ID" value="NEG55554.1"/>
    <property type="molecule type" value="Genomic_DNA"/>
</dbReference>
<feature type="transmembrane region" description="Helical" evidence="2">
    <location>
        <begin position="30"/>
        <end position="48"/>
    </location>
</feature>
<reference evidence="3 4" key="1">
    <citation type="submission" date="2019-10" db="EMBL/GenBank/DDBJ databases">
        <title>Bifidobacterium from non-human primates.</title>
        <authorList>
            <person name="Modesto M."/>
        </authorList>
    </citation>
    <scope>NUCLEOTIDE SEQUENCE [LARGE SCALE GENOMIC DNA]</scope>
    <source>
        <strain evidence="3 4">SMA15</strain>
    </source>
</reference>
<proteinExistence type="predicted"/>
<feature type="compositionally biased region" description="Acidic residues" evidence="1">
    <location>
        <begin position="79"/>
        <end position="91"/>
    </location>
</feature>
<keyword evidence="2" id="KW-0472">Membrane</keyword>
<accession>A0A6L9SSS7</accession>
<name>A0A6L9SSS7_9BIFI</name>
<evidence type="ECO:0000256" key="2">
    <source>
        <dbReference type="SAM" id="Phobius"/>
    </source>
</evidence>
<dbReference type="AlphaFoldDB" id="A0A6L9SSS7"/>
<keyword evidence="2" id="KW-1133">Transmembrane helix</keyword>
<gene>
    <name evidence="3" type="ORF">GFD21_07240</name>
</gene>
<comment type="caution">
    <text evidence="3">The sequence shown here is derived from an EMBL/GenBank/DDBJ whole genome shotgun (WGS) entry which is preliminary data.</text>
</comment>
<feature type="region of interest" description="Disordered" evidence="1">
    <location>
        <begin position="54"/>
        <end position="98"/>
    </location>
</feature>
<evidence type="ECO:0000313" key="4">
    <source>
        <dbReference type="Proteomes" id="UP000483293"/>
    </source>
</evidence>
<evidence type="ECO:0000256" key="1">
    <source>
        <dbReference type="SAM" id="MobiDB-lite"/>
    </source>
</evidence>